<evidence type="ECO:0000256" key="1">
    <source>
        <dbReference type="ARBA" id="ARBA00004323"/>
    </source>
</evidence>
<dbReference type="InterPro" id="IPR002659">
    <property type="entry name" value="Glyco_trans_31"/>
</dbReference>
<evidence type="ECO:0000256" key="8">
    <source>
        <dbReference type="ARBA" id="ARBA00023034"/>
    </source>
</evidence>
<dbReference type="AlphaFoldDB" id="A0A0L8H831"/>
<evidence type="ECO:0000313" key="13">
    <source>
        <dbReference type="EMBL" id="KOF85357.1"/>
    </source>
</evidence>
<comment type="similarity">
    <text evidence="2">Belongs to the glycosyltransferase 31 family.</text>
</comment>
<evidence type="ECO:0000256" key="6">
    <source>
        <dbReference type="ARBA" id="ARBA00022968"/>
    </source>
</evidence>
<evidence type="ECO:0000256" key="5">
    <source>
        <dbReference type="ARBA" id="ARBA00022692"/>
    </source>
</evidence>
<dbReference type="GO" id="GO:0006493">
    <property type="term" value="P:protein O-linked glycosylation"/>
    <property type="evidence" value="ECO:0007669"/>
    <property type="project" value="TreeGrafter"/>
</dbReference>
<dbReference type="FunFam" id="3.90.550.50:FF:000001">
    <property type="entry name" value="Hexosyltransferase"/>
    <property type="match status" value="1"/>
</dbReference>
<feature type="compositionally biased region" description="Low complexity" evidence="11">
    <location>
        <begin position="142"/>
        <end position="161"/>
    </location>
</feature>
<keyword evidence="8" id="KW-0333">Golgi apparatus</keyword>
<keyword evidence="10" id="KW-0325">Glycoprotein</keyword>
<evidence type="ECO:0000256" key="11">
    <source>
        <dbReference type="SAM" id="MobiDB-lite"/>
    </source>
</evidence>
<keyword evidence="5 12" id="KW-0812">Transmembrane</keyword>
<feature type="compositionally biased region" description="Low complexity" evidence="11">
    <location>
        <begin position="172"/>
        <end position="182"/>
    </location>
</feature>
<keyword evidence="4" id="KW-0808">Transferase</keyword>
<gene>
    <name evidence="13" type="ORF">OCBIM_22020485mg</name>
</gene>
<reference evidence="13" key="1">
    <citation type="submission" date="2015-07" db="EMBL/GenBank/DDBJ databases">
        <title>MeaNS - Measles Nucleotide Surveillance Program.</title>
        <authorList>
            <person name="Tran T."/>
            <person name="Druce J."/>
        </authorList>
    </citation>
    <scope>NUCLEOTIDE SEQUENCE</scope>
    <source>
        <strain evidence="13">UCB-OBI-ISO-001</strain>
        <tissue evidence="13">Gonad</tissue>
    </source>
</reference>
<protein>
    <recommendedName>
        <fullName evidence="14">Hexosyltransferase</fullName>
    </recommendedName>
</protein>
<evidence type="ECO:0000256" key="4">
    <source>
        <dbReference type="ARBA" id="ARBA00022679"/>
    </source>
</evidence>
<dbReference type="GO" id="GO:0000139">
    <property type="term" value="C:Golgi membrane"/>
    <property type="evidence" value="ECO:0007669"/>
    <property type="project" value="UniProtKB-SubCell"/>
</dbReference>
<feature type="compositionally biased region" description="Basic and acidic residues" evidence="11">
    <location>
        <begin position="99"/>
        <end position="110"/>
    </location>
</feature>
<dbReference type="Pfam" id="PF01762">
    <property type="entry name" value="Galactosyl_T"/>
    <property type="match status" value="1"/>
</dbReference>
<keyword evidence="7 12" id="KW-1133">Transmembrane helix</keyword>
<accession>A0A0L8H831</accession>
<organism evidence="13">
    <name type="scientific">Octopus bimaculoides</name>
    <name type="common">California two-spotted octopus</name>
    <dbReference type="NCBI Taxonomy" id="37653"/>
    <lineage>
        <taxon>Eukaryota</taxon>
        <taxon>Metazoa</taxon>
        <taxon>Spiralia</taxon>
        <taxon>Lophotrochozoa</taxon>
        <taxon>Mollusca</taxon>
        <taxon>Cephalopoda</taxon>
        <taxon>Coleoidea</taxon>
        <taxon>Octopodiformes</taxon>
        <taxon>Octopoda</taxon>
        <taxon>Incirrata</taxon>
        <taxon>Octopodidae</taxon>
        <taxon>Octopus</taxon>
    </lineage>
</organism>
<dbReference type="PANTHER" id="PTHR11214:SF314">
    <property type="entry name" value="HEXOSYLTRANSFERASE"/>
    <property type="match status" value="1"/>
</dbReference>
<feature type="compositionally biased region" description="Low complexity" evidence="11">
    <location>
        <begin position="199"/>
        <end position="216"/>
    </location>
</feature>
<comment type="subcellular location">
    <subcellularLocation>
        <location evidence="1">Golgi apparatus membrane</location>
        <topology evidence="1">Single-pass type II membrane protein</topology>
    </subcellularLocation>
</comment>
<evidence type="ECO:0000256" key="12">
    <source>
        <dbReference type="SAM" id="Phobius"/>
    </source>
</evidence>
<dbReference type="OrthoDB" id="2139606at2759"/>
<name>A0A0L8H831_OCTBM</name>
<feature type="compositionally biased region" description="Low complexity" evidence="11">
    <location>
        <begin position="111"/>
        <end position="122"/>
    </location>
</feature>
<feature type="compositionally biased region" description="Polar residues" evidence="11">
    <location>
        <begin position="189"/>
        <end position="198"/>
    </location>
</feature>
<dbReference type="STRING" id="37653.A0A0L8H831"/>
<sequence>MLSRLQRTKGYFFAICLLLSVIVCIFSWQLFRQTPHQPIREGDRLGTVDRLSKSDTLNIPLTSLENYLRIVHNKTQRTIMRNLAHQHQDAILAKDAHKTKTNTKLKEHIESVSSAESGSNSENKQGSLLKNKLIHHLNKYSNTHVNTSNHNNTNNNNNNNSIDTKHVKSIDKSSNSSSVVGNKYKDNANNKLQFLPKQSNNLGSSNNNYRNNNNDSSSLLVSAEKFRQSLNNLKSLKQKLNSPSVSSKPSQQQNPNRLSGVFVEDIHNFHAPVERKKALASRNNLEDALSRAAMDPPDHILTGKLCQDCLSSGFQYDLNVEDICHTDVRLVILVESPPSNQESRNAIRKTWGAISQVSSSNVRVVFLLGKSNNPHENTLAEHEYWLNQDIVQIDFVDAYANLTYKTLSGLHWVNTFCSNAKYVMKTDDDMYVNTPLITKMLLASPKSRFLGGYCWGVSTPHRDSSSKWYVPYEMYPSATFPPMCSGTGYIMSQDLVKNIINMSLVIGFFYLEDVYVALCLEKFNIYPVNIQGFSNMLVPFDSCLFRNYVLTSHGHTPYDLQTEWSQVLSCYPKDLTPHQLFMPIPYPEVD</sequence>
<evidence type="ECO:0000256" key="2">
    <source>
        <dbReference type="ARBA" id="ARBA00008661"/>
    </source>
</evidence>
<dbReference type="GO" id="GO:0008499">
    <property type="term" value="F:N-acetyl-beta-D-glucosaminide beta-(1,3)-galactosyltransferase activity"/>
    <property type="evidence" value="ECO:0007669"/>
    <property type="project" value="TreeGrafter"/>
</dbReference>
<feature type="transmembrane region" description="Helical" evidence="12">
    <location>
        <begin position="12"/>
        <end position="31"/>
    </location>
</feature>
<evidence type="ECO:0000256" key="9">
    <source>
        <dbReference type="ARBA" id="ARBA00023136"/>
    </source>
</evidence>
<dbReference type="EMBL" id="KQ418919">
    <property type="protein sequence ID" value="KOF85357.1"/>
    <property type="molecule type" value="Genomic_DNA"/>
</dbReference>
<evidence type="ECO:0000256" key="7">
    <source>
        <dbReference type="ARBA" id="ARBA00022989"/>
    </source>
</evidence>
<dbReference type="PANTHER" id="PTHR11214">
    <property type="entry name" value="BETA-1,3-N-ACETYLGLUCOSAMINYLTRANSFERASE"/>
    <property type="match status" value="1"/>
</dbReference>
<evidence type="ECO:0000256" key="3">
    <source>
        <dbReference type="ARBA" id="ARBA00022676"/>
    </source>
</evidence>
<feature type="region of interest" description="Disordered" evidence="11">
    <location>
        <begin position="142"/>
        <end position="216"/>
    </location>
</feature>
<feature type="region of interest" description="Disordered" evidence="11">
    <location>
        <begin position="99"/>
        <end position="125"/>
    </location>
</feature>
<keyword evidence="9 12" id="KW-0472">Membrane</keyword>
<proteinExistence type="inferred from homology"/>
<evidence type="ECO:0008006" key="14">
    <source>
        <dbReference type="Google" id="ProtNLM"/>
    </source>
</evidence>
<keyword evidence="6" id="KW-0735">Signal-anchor</keyword>
<keyword evidence="3" id="KW-0328">Glycosyltransferase</keyword>
<evidence type="ECO:0000256" key="10">
    <source>
        <dbReference type="ARBA" id="ARBA00023180"/>
    </source>
</evidence>
<dbReference type="KEGG" id="obi:106872276"/>
<dbReference type="Gene3D" id="3.90.550.50">
    <property type="match status" value="1"/>
</dbReference>